<protein>
    <recommendedName>
        <fullName evidence="5">Phosphatidylinositol-specific phospholipase C X domain-containing protein</fullName>
    </recommendedName>
</protein>
<gene>
    <name evidence="3" type="ORF">NUU61_007716</name>
</gene>
<keyword evidence="4" id="KW-1185">Reference proteome</keyword>
<dbReference type="EMBL" id="JAPMSZ010000010">
    <property type="protein sequence ID" value="KAJ5086409.1"/>
    <property type="molecule type" value="Genomic_DNA"/>
</dbReference>
<name>A0A9W9ERC7_9EURO</name>
<dbReference type="Pfam" id="PF26146">
    <property type="entry name" value="PI-PLC_X"/>
    <property type="match status" value="1"/>
</dbReference>
<comment type="caution">
    <text evidence="3">The sequence shown here is derived from an EMBL/GenBank/DDBJ whole genome shotgun (WGS) entry which is preliminary data.</text>
</comment>
<keyword evidence="2" id="KW-0732">Signal</keyword>
<dbReference type="Gene3D" id="3.20.20.190">
    <property type="entry name" value="Phosphatidylinositol (PI) phosphodiesterase"/>
    <property type="match status" value="1"/>
</dbReference>
<dbReference type="PANTHER" id="PTHR13593">
    <property type="match status" value="1"/>
</dbReference>
<evidence type="ECO:0000313" key="3">
    <source>
        <dbReference type="EMBL" id="KAJ5086409.1"/>
    </source>
</evidence>
<reference evidence="3" key="1">
    <citation type="submission" date="2022-11" db="EMBL/GenBank/DDBJ databases">
        <authorList>
            <person name="Petersen C."/>
        </authorList>
    </citation>
    <scope>NUCLEOTIDE SEQUENCE</scope>
    <source>
        <strain evidence="3">IBT 34128</strain>
    </source>
</reference>
<evidence type="ECO:0008006" key="5">
    <source>
        <dbReference type="Google" id="ProtNLM"/>
    </source>
</evidence>
<dbReference type="RefSeq" id="XP_056508534.1">
    <property type="nucleotide sequence ID" value="XM_056658241.1"/>
</dbReference>
<dbReference type="GO" id="GO:0006629">
    <property type="term" value="P:lipid metabolic process"/>
    <property type="evidence" value="ECO:0007669"/>
    <property type="project" value="InterPro"/>
</dbReference>
<proteinExistence type="predicted"/>
<feature type="compositionally biased region" description="Low complexity" evidence="1">
    <location>
        <begin position="40"/>
        <end position="91"/>
    </location>
</feature>
<feature type="signal peptide" evidence="2">
    <location>
        <begin position="1"/>
        <end position="16"/>
    </location>
</feature>
<reference evidence="3" key="2">
    <citation type="journal article" date="2023" name="IMA Fungus">
        <title>Comparative genomic study of the Penicillium genus elucidates a diverse pangenome and 15 lateral gene transfer events.</title>
        <authorList>
            <person name="Petersen C."/>
            <person name="Sorensen T."/>
            <person name="Nielsen M.R."/>
            <person name="Sondergaard T.E."/>
            <person name="Sorensen J.L."/>
            <person name="Fitzpatrick D.A."/>
            <person name="Frisvad J.C."/>
            <person name="Nielsen K.L."/>
        </authorList>
    </citation>
    <scope>NUCLEOTIDE SEQUENCE</scope>
    <source>
        <strain evidence="3">IBT 34128</strain>
    </source>
</reference>
<evidence type="ECO:0000256" key="1">
    <source>
        <dbReference type="SAM" id="MobiDB-lite"/>
    </source>
</evidence>
<dbReference type="GO" id="GO:0008081">
    <property type="term" value="F:phosphoric diester hydrolase activity"/>
    <property type="evidence" value="ECO:0007669"/>
    <property type="project" value="InterPro"/>
</dbReference>
<accession>A0A9W9ERC7</accession>
<feature type="chain" id="PRO_5040914008" description="Phosphatidylinositol-specific phospholipase C X domain-containing protein" evidence="2">
    <location>
        <begin position="17"/>
        <end position="453"/>
    </location>
</feature>
<sequence>MRWPTLVFALLAGVVAEETTTENEISLGSGTVVTTPKTVPLPSGSYQTVSTTLSLDDGDSSVTVTTETPVSGHHSNDSTTTSSSSESVTVLVGGGGSTTIGNSSMANVTATRTTSSTPSPINTQPCNNYPEFCTRRYSNITMVAAHNSPFVRSSNVAANQALDVIAQLNDGVRMLQFQTHYENDTVQLCHTSCQLLNVGTLESYLTKVAEWMRENPFEVVTLMIGNFDLVSVSKFKDPIEKSGLKDLVYKPPKAPMGLHDWPTLSEMIISGKRVVVFMDYQADQKKIPWIIDEFSQMWESPFSPTNPNFPCDVQRPPGLSDQDAKKRMYLVNHNLNLELNLGALSLLIPNTAQISQTNAVNGTGSLGWMAGNCSERFDRPPNFLLVDYYNMGSADGKGVYNGSVFDVAAKMNNVTYNRDCCGKESAASHGASMVNLTTVLLLVMGVQWVMSVF</sequence>
<dbReference type="SUPFAM" id="SSF51695">
    <property type="entry name" value="PLC-like phosphodiesterases"/>
    <property type="match status" value="1"/>
</dbReference>
<dbReference type="OrthoDB" id="7984201at2759"/>
<feature type="region of interest" description="Disordered" evidence="1">
    <location>
        <begin position="40"/>
        <end position="123"/>
    </location>
</feature>
<evidence type="ECO:0000313" key="4">
    <source>
        <dbReference type="Proteomes" id="UP001141434"/>
    </source>
</evidence>
<dbReference type="AlphaFoldDB" id="A0A9W9ERC7"/>
<dbReference type="PANTHER" id="PTHR13593:SF140">
    <property type="entry name" value="PLC-LIKE PHOSPHODIESTERASE"/>
    <property type="match status" value="1"/>
</dbReference>
<dbReference type="InterPro" id="IPR017946">
    <property type="entry name" value="PLC-like_Pdiesterase_TIM-brl"/>
</dbReference>
<dbReference type="Proteomes" id="UP001141434">
    <property type="component" value="Unassembled WGS sequence"/>
</dbReference>
<evidence type="ECO:0000256" key="2">
    <source>
        <dbReference type="SAM" id="SignalP"/>
    </source>
</evidence>
<feature type="compositionally biased region" description="Low complexity" evidence="1">
    <location>
        <begin position="99"/>
        <end position="123"/>
    </location>
</feature>
<dbReference type="InterPro" id="IPR051057">
    <property type="entry name" value="PI-PLC_domain"/>
</dbReference>
<dbReference type="GeneID" id="81397410"/>
<organism evidence="3 4">
    <name type="scientific">Penicillium alfredii</name>
    <dbReference type="NCBI Taxonomy" id="1506179"/>
    <lineage>
        <taxon>Eukaryota</taxon>
        <taxon>Fungi</taxon>
        <taxon>Dikarya</taxon>
        <taxon>Ascomycota</taxon>
        <taxon>Pezizomycotina</taxon>
        <taxon>Eurotiomycetes</taxon>
        <taxon>Eurotiomycetidae</taxon>
        <taxon>Eurotiales</taxon>
        <taxon>Aspergillaceae</taxon>
        <taxon>Penicillium</taxon>
    </lineage>
</organism>